<evidence type="ECO:0000313" key="3">
    <source>
        <dbReference type="Proteomes" id="UP000323386"/>
    </source>
</evidence>
<keyword evidence="3" id="KW-1185">Reference proteome</keyword>
<evidence type="ECO:0008006" key="4">
    <source>
        <dbReference type="Google" id="ProtNLM"/>
    </source>
</evidence>
<feature type="chain" id="PRO_5022904367" description="Secreted protein" evidence="1">
    <location>
        <begin position="27"/>
        <end position="75"/>
    </location>
</feature>
<keyword evidence="1" id="KW-0732">Signal</keyword>
<sequence>MPAAAAAAVVVVVALMVVTNRYPAAAARPACRCHVELGCADLPDCPSGRQVPPDNQQLGATRCVATPTAVSEVPR</sequence>
<dbReference type="AlphaFoldDB" id="A0A5C3F9Z4"/>
<gene>
    <name evidence="2" type="ORF">PSFLO_06724</name>
</gene>
<organism evidence="2 3">
    <name type="scientific">Pseudozyma flocculosa</name>
    <dbReference type="NCBI Taxonomy" id="84751"/>
    <lineage>
        <taxon>Eukaryota</taxon>
        <taxon>Fungi</taxon>
        <taxon>Dikarya</taxon>
        <taxon>Basidiomycota</taxon>
        <taxon>Ustilaginomycotina</taxon>
        <taxon>Ustilaginomycetes</taxon>
        <taxon>Ustilaginales</taxon>
        <taxon>Ustilaginaceae</taxon>
        <taxon>Pseudozyma</taxon>
    </lineage>
</organism>
<evidence type="ECO:0000313" key="2">
    <source>
        <dbReference type="EMBL" id="SPO41242.1"/>
    </source>
</evidence>
<protein>
    <recommendedName>
        <fullName evidence="4">Secreted protein</fullName>
    </recommendedName>
</protein>
<proteinExistence type="predicted"/>
<dbReference type="EMBL" id="OOIP01000025">
    <property type="protein sequence ID" value="SPO41242.1"/>
    <property type="molecule type" value="Genomic_DNA"/>
</dbReference>
<reference evidence="2 3" key="1">
    <citation type="submission" date="2018-03" db="EMBL/GenBank/DDBJ databases">
        <authorList>
            <person name="Guldener U."/>
        </authorList>
    </citation>
    <scope>NUCLEOTIDE SEQUENCE [LARGE SCALE GENOMIC DNA]</scope>
    <source>
        <strain evidence="2 3">DAOM196992</strain>
    </source>
</reference>
<evidence type="ECO:0000256" key="1">
    <source>
        <dbReference type="SAM" id="SignalP"/>
    </source>
</evidence>
<accession>A0A5C3F9Z4</accession>
<feature type="signal peptide" evidence="1">
    <location>
        <begin position="1"/>
        <end position="26"/>
    </location>
</feature>
<name>A0A5C3F9Z4_9BASI</name>
<dbReference type="Proteomes" id="UP000323386">
    <property type="component" value="Unassembled WGS sequence"/>
</dbReference>